<dbReference type="Proteomes" id="UP000007963">
    <property type="component" value="Unassembled WGS sequence"/>
</dbReference>
<organism evidence="1 2">
    <name type="scientific">Aspergillus terreus (strain NIH 2624 / FGSC A1156)</name>
    <dbReference type="NCBI Taxonomy" id="341663"/>
    <lineage>
        <taxon>Eukaryota</taxon>
        <taxon>Fungi</taxon>
        <taxon>Dikarya</taxon>
        <taxon>Ascomycota</taxon>
        <taxon>Pezizomycotina</taxon>
        <taxon>Eurotiomycetes</taxon>
        <taxon>Eurotiomycetidae</taxon>
        <taxon>Eurotiales</taxon>
        <taxon>Aspergillaceae</taxon>
        <taxon>Aspergillus</taxon>
        <taxon>Aspergillus subgen. Circumdati</taxon>
    </lineage>
</organism>
<dbReference type="HOGENOM" id="CLU_063504_0_0_1"/>
<dbReference type="GeneID" id="4318533"/>
<sequence length="382" mass="44112">MADNMLCCVACGAMIPPGDSSSILRERVDWTKQSGSRRSSKIFEVPSMLLEQTSFEKTPTLWSSYYRTILDDPRKDRQSISGICSNDSIYGRPAAFRAFAFRPFRYIPPDPQTARILGTALGSNKASISFCMATMFEPDLNRKMGRRIGYPVHVHCWMLMDRVIGHDVVKEHLWVFIEALHNFWSTRSDIWGIDLVHEPEESPCYEGDQYWLRRHRIRDPPLRWLPKVHSSGNPVHIQGIEALIARATQSSDSDADAQPQRRYGSIFANVPLEVVEYMVDVIFETQPNSKAAPDDIRNMLEAFQWKLPGSYWRSRCPVNLLFELDDLSQKGVTVNWGEVWFELEQLLFRREWYCESGLKNRGRTLKMLYDLKDCFLNTLKGG</sequence>
<evidence type="ECO:0000313" key="1">
    <source>
        <dbReference type="EMBL" id="EAU36022.1"/>
    </source>
</evidence>
<dbReference type="AlphaFoldDB" id="Q0CQ14"/>
<proteinExistence type="predicted"/>
<dbReference type="eggNOG" id="ENOG502RNFR">
    <property type="taxonomic scope" value="Eukaryota"/>
</dbReference>
<accession>Q0CQ14</accession>
<dbReference type="VEuPathDB" id="FungiDB:ATEG_04220"/>
<dbReference type="OMA" id="YLVHAHC"/>
<dbReference type="RefSeq" id="XP_001213398.1">
    <property type="nucleotide sequence ID" value="XM_001213398.1"/>
</dbReference>
<gene>
    <name evidence="1" type="ORF">ATEG_04220</name>
</gene>
<dbReference type="OrthoDB" id="4524525at2759"/>
<evidence type="ECO:0000313" key="2">
    <source>
        <dbReference type="Proteomes" id="UP000007963"/>
    </source>
</evidence>
<dbReference type="STRING" id="341663.Q0CQ14"/>
<name>Q0CQ14_ASPTN</name>
<reference evidence="2" key="1">
    <citation type="submission" date="2005-09" db="EMBL/GenBank/DDBJ databases">
        <title>Annotation of the Aspergillus terreus NIH2624 genome.</title>
        <authorList>
            <person name="Birren B.W."/>
            <person name="Lander E.S."/>
            <person name="Galagan J.E."/>
            <person name="Nusbaum C."/>
            <person name="Devon K."/>
            <person name="Henn M."/>
            <person name="Ma L.-J."/>
            <person name="Jaffe D.B."/>
            <person name="Butler J."/>
            <person name="Alvarez P."/>
            <person name="Gnerre S."/>
            <person name="Grabherr M."/>
            <person name="Kleber M."/>
            <person name="Mauceli E.W."/>
            <person name="Brockman W."/>
            <person name="Rounsley S."/>
            <person name="Young S.K."/>
            <person name="LaButti K."/>
            <person name="Pushparaj V."/>
            <person name="DeCaprio D."/>
            <person name="Crawford M."/>
            <person name="Koehrsen M."/>
            <person name="Engels R."/>
            <person name="Montgomery P."/>
            <person name="Pearson M."/>
            <person name="Howarth C."/>
            <person name="Larson L."/>
            <person name="Luoma S."/>
            <person name="White J."/>
            <person name="Alvarado L."/>
            <person name="Kodira C.D."/>
            <person name="Zeng Q."/>
            <person name="Oleary S."/>
            <person name="Yandava C."/>
            <person name="Denning D.W."/>
            <person name="Nierman W.C."/>
            <person name="Milne T."/>
            <person name="Madden K."/>
        </authorList>
    </citation>
    <scope>NUCLEOTIDE SEQUENCE [LARGE SCALE GENOMIC DNA]</scope>
    <source>
        <strain evidence="2">NIH 2624 / FGSC A1156</strain>
    </source>
</reference>
<dbReference type="EMBL" id="CH476598">
    <property type="protein sequence ID" value="EAU36022.1"/>
    <property type="molecule type" value="Genomic_DNA"/>
</dbReference>
<protein>
    <submittedName>
        <fullName evidence="1">Uncharacterized protein</fullName>
    </submittedName>
</protein>